<keyword evidence="5 7" id="KW-0443">Lipid metabolism</keyword>
<dbReference type="GO" id="GO:0016020">
    <property type="term" value="C:membrane"/>
    <property type="evidence" value="ECO:0007669"/>
    <property type="project" value="GOC"/>
</dbReference>
<sequence length="347" mass="37022">MEFKAQSIADFLGGTIEGDTNATVTDVAKIEEGRPGTLAFLSNPKYNKYLYETEATIVIVNQDFEPEAEVKPTLIRVPDAYKAFASLLELYQQAKGNKTGIENPSFIDASAKVGNDVYVGAFAYIGKNVRIGNHVKIYPQVYIGDNTIVGDDSILYAGVKIYEDTKIGEACIIHAGAVIGADGFGFAPLEDGTYQKIPQVGNVILEDYVEIGANTTIDCATMGSTIIRKGTKIDNLVQIAHNVEVGENTVMASQTGIAGSTKVGKNCQFGGQVGVAGHITIGDHVSLGAMSGVANSIKSNRTVLGAPAMDIAQAAKVFAIFRNLPQLREQLIDLGRQVAQIKTKLEE</sequence>
<dbReference type="NCBIfam" id="NF002060">
    <property type="entry name" value="PRK00892.1"/>
    <property type="match status" value="1"/>
</dbReference>
<dbReference type="GO" id="GO:0009245">
    <property type="term" value="P:lipid A biosynthetic process"/>
    <property type="evidence" value="ECO:0007669"/>
    <property type="project" value="UniProtKB-UniRule"/>
</dbReference>
<dbReference type="Proteomes" id="UP001193389">
    <property type="component" value="Chromosome"/>
</dbReference>
<dbReference type="RefSeq" id="WP_318350641.1">
    <property type="nucleotide sequence ID" value="NZ_AP018694.1"/>
</dbReference>
<dbReference type="PANTHER" id="PTHR43378">
    <property type="entry name" value="UDP-3-O-ACYLGLUCOSAMINE N-ACYLTRANSFERASE"/>
    <property type="match status" value="1"/>
</dbReference>
<evidence type="ECO:0000256" key="4">
    <source>
        <dbReference type="ARBA" id="ARBA00022737"/>
    </source>
</evidence>
<keyword evidence="1 7" id="KW-0444">Lipid biosynthesis</keyword>
<evidence type="ECO:0000313" key="10">
    <source>
        <dbReference type="Proteomes" id="UP001193389"/>
    </source>
</evidence>
<organism evidence="9 10">
    <name type="scientific">Aquipluma nitroreducens</name>
    <dbReference type="NCBI Taxonomy" id="2010828"/>
    <lineage>
        <taxon>Bacteria</taxon>
        <taxon>Pseudomonadati</taxon>
        <taxon>Bacteroidota</taxon>
        <taxon>Bacteroidia</taxon>
        <taxon>Marinilabiliales</taxon>
        <taxon>Prolixibacteraceae</taxon>
        <taxon>Aquipluma</taxon>
    </lineage>
</organism>
<dbReference type="Pfam" id="PF00132">
    <property type="entry name" value="Hexapep"/>
    <property type="match status" value="3"/>
</dbReference>
<dbReference type="Pfam" id="PF04613">
    <property type="entry name" value="LpxD"/>
    <property type="match status" value="1"/>
</dbReference>
<dbReference type="AlphaFoldDB" id="A0A5K7S7W7"/>
<proteinExistence type="inferred from homology"/>
<dbReference type="GO" id="GO:0103118">
    <property type="term" value="F:UDP-3-O-[(3R)-3-hydroxyacyl]-glucosamine N-acyltransferase activity"/>
    <property type="evidence" value="ECO:0007669"/>
    <property type="project" value="UniProtKB-EC"/>
</dbReference>
<dbReference type="GO" id="GO:0016410">
    <property type="term" value="F:N-acyltransferase activity"/>
    <property type="evidence" value="ECO:0007669"/>
    <property type="project" value="InterPro"/>
</dbReference>
<dbReference type="CDD" id="cd03352">
    <property type="entry name" value="LbH_LpxD"/>
    <property type="match status" value="1"/>
</dbReference>
<evidence type="ECO:0000256" key="3">
    <source>
        <dbReference type="ARBA" id="ARBA00022679"/>
    </source>
</evidence>
<comment type="similarity">
    <text evidence="7">Belongs to the transferase hexapeptide repeat family. LpxD subfamily.</text>
</comment>
<evidence type="ECO:0000256" key="5">
    <source>
        <dbReference type="ARBA" id="ARBA00023098"/>
    </source>
</evidence>
<reference evidence="9" key="1">
    <citation type="journal article" date="2020" name="Int. J. Syst. Evol. Microbiol.">
        <title>Aquipluma nitroreducens gen. nov. sp. nov., a novel facultatively anaerobic bacterium isolated from a freshwater lake.</title>
        <authorList>
            <person name="Watanabe M."/>
            <person name="Kojima H."/>
            <person name="Fukui M."/>
        </authorList>
    </citation>
    <scope>NUCLEOTIDE SEQUENCE</scope>
    <source>
        <strain evidence="9">MeG22</strain>
    </source>
</reference>
<dbReference type="InterPro" id="IPR011004">
    <property type="entry name" value="Trimer_LpxA-like_sf"/>
</dbReference>
<comment type="subunit">
    <text evidence="7">Homotrimer.</text>
</comment>
<comment type="catalytic activity">
    <reaction evidence="7">
        <text>a UDP-3-O-[(3R)-3-hydroxyacyl]-alpha-D-glucosamine + a (3R)-hydroxyacyl-[ACP] = a UDP-2-N,3-O-bis[(3R)-3-hydroxyacyl]-alpha-D-glucosamine + holo-[ACP] + H(+)</text>
        <dbReference type="Rhea" id="RHEA:53836"/>
        <dbReference type="Rhea" id="RHEA-COMP:9685"/>
        <dbReference type="Rhea" id="RHEA-COMP:9945"/>
        <dbReference type="ChEBI" id="CHEBI:15378"/>
        <dbReference type="ChEBI" id="CHEBI:64479"/>
        <dbReference type="ChEBI" id="CHEBI:78827"/>
        <dbReference type="ChEBI" id="CHEBI:137740"/>
        <dbReference type="ChEBI" id="CHEBI:137748"/>
        <dbReference type="EC" id="2.3.1.191"/>
    </reaction>
</comment>
<evidence type="ECO:0000259" key="8">
    <source>
        <dbReference type="Pfam" id="PF04613"/>
    </source>
</evidence>
<dbReference type="PROSITE" id="PS00101">
    <property type="entry name" value="HEXAPEP_TRANSFERASES"/>
    <property type="match status" value="1"/>
</dbReference>
<keyword evidence="4 7" id="KW-0677">Repeat</keyword>
<dbReference type="InterPro" id="IPR001451">
    <property type="entry name" value="Hexapep"/>
</dbReference>
<feature type="domain" description="UDP-3-O-[3-hydroxymyristoyl] glucosamine N-acyltransferase non-repeat region" evidence="8">
    <location>
        <begin position="22"/>
        <end position="90"/>
    </location>
</feature>
<comment type="pathway">
    <text evidence="7">Bacterial outer membrane biogenesis; LPS lipid A biosynthesis.</text>
</comment>
<dbReference type="NCBIfam" id="TIGR01853">
    <property type="entry name" value="lipid_A_lpxD"/>
    <property type="match status" value="1"/>
</dbReference>
<dbReference type="Gene3D" id="2.160.10.10">
    <property type="entry name" value="Hexapeptide repeat proteins"/>
    <property type="match status" value="1"/>
</dbReference>
<gene>
    <name evidence="7" type="primary">lpxD</name>
    <name evidence="9" type="ORF">AQPE_1818</name>
</gene>
<dbReference type="HAMAP" id="MF_00523">
    <property type="entry name" value="LpxD"/>
    <property type="match status" value="1"/>
</dbReference>
<protein>
    <recommendedName>
        <fullName evidence="7">UDP-3-O-acylglucosamine N-acyltransferase</fullName>
        <ecNumber evidence="7">2.3.1.191</ecNumber>
    </recommendedName>
</protein>
<keyword evidence="10" id="KW-1185">Reference proteome</keyword>
<dbReference type="PANTHER" id="PTHR43378:SF2">
    <property type="entry name" value="UDP-3-O-ACYLGLUCOSAMINE N-ACYLTRANSFERASE 1, MITOCHONDRIAL-RELATED"/>
    <property type="match status" value="1"/>
</dbReference>
<dbReference type="Gene3D" id="3.40.1390.10">
    <property type="entry name" value="MurE/MurF, N-terminal domain"/>
    <property type="match status" value="1"/>
</dbReference>
<dbReference type="InterPro" id="IPR020573">
    <property type="entry name" value="UDP_GlcNAc_AcTrfase_non-rep"/>
</dbReference>
<dbReference type="KEGG" id="anf:AQPE_1818"/>
<name>A0A5K7S7W7_9BACT</name>
<dbReference type="InterPro" id="IPR018357">
    <property type="entry name" value="Hexapep_transf_CS"/>
</dbReference>
<evidence type="ECO:0000256" key="6">
    <source>
        <dbReference type="ARBA" id="ARBA00023315"/>
    </source>
</evidence>
<dbReference type="UniPathway" id="UPA00973"/>
<evidence type="ECO:0000256" key="1">
    <source>
        <dbReference type="ARBA" id="ARBA00022516"/>
    </source>
</evidence>
<dbReference type="InterPro" id="IPR007691">
    <property type="entry name" value="LpxD"/>
</dbReference>
<comment type="function">
    <text evidence="7">Catalyzes the N-acylation of UDP-3-O-acylglucosamine using 3-hydroxyacyl-ACP as the acyl donor. Is involved in the biosynthesis of lipid A, a phosphorylated glycolipid that anchors the lipopolysaccharide to the outer membrane of the cell.</text>
</comment>
<evidence type="ECO:0000256" key="2">
    <source>
        <dbReference type="ARBA" id="ARBA00022556"/>
    </source>
</evidence>
<accession>A0A5K7S7W7</accession>
<feature type="active site" description="Proton acceptor" evidence="7">
    <location>
        <position position="241"/>
    </location>
</feature>
<keyword evidence="3 7" id="KW-0808">Transferase</keyword>
<keyword evidence="6 7" id="KW-0012">Acyltransferase</keyword>
<evidence type="ECO:0000256" key="7">
    <source>
        <dbReference type="HAMAP-Rule" id="MF_00523"/>
    </source>
</evidence>
<keyword evidence="2 7" id="KW-0441">Lipid A biosynthesis</keyword>
<dbReference type="EC" id="2.3.1.191" evidence="7"/>
<dbReference type="EMBL" id="AP018694">
    <property type="protein sequence ID" value="BBE17661.1"/>
    <property type="molecule type" value="Genomic_DNA"/>
</dbReference>
<dbReference type="SUPFAM" id="SSF51161">
    <property type="entry name" value="Trimeric LpxA-like enzymes"/>
    <property type="match status" value="1"/>
</dbReference>
<evidence type="ECO:0000313" key="9">
    <source>
        <dbReference type="EMBL" id="BBE17661.1"/>
    </source>
</evidence>